<dbReference type="Gene3D" id="3.30.420.40">
    <property type="match status" value="1"/>
</dbReference>
<name>A0ABN3I6S9_9ACTN</name>
<comment type="subcellular location">
    <subcellularLocation>
        <location evidence="1">Cytoplasm</location>
    </subcellularLocation>
</comment>
<organism evidence="5 6">
    <name type="scientific">Streptomyces glaucosporus</name>
    <dbReference type="NCBI Taxonomy" id="284044"/>
    <lineage>
        <taxon>Bacteria</taxon>
        <taxon>Bacillati</taxon>
        <taxon>Actinomycetota</taxon>
        <taxon>Actinomycetes</taxon>
        <taxon>Kitasatosporales</taxon>
        <taxon>Streptomycetaceae</taxon>
        <taxon>Streptomyces</taxon>
    </lineage>
</organism>
<comment type="caution">
    <text evidence="5">The sequence shown here is derived from an EMBL/GenBank/DDBJ whole genome shotgun (WGS) entry which is preliminary data.</text>
</comment>
<evidence type="ECO:0000256" key="1">
    <source>
        <dbReference type="ARBA" id="ARBA00004496"/>
    </source>
</evidence>
<evidence type="ECO:0000256" key="4">
    <source>
        <dbReference type="ARBA" id="ARBA00022840"/>
    </source>
</evidence>
<keyword evidence="4" id="KW-0067">ATP-binding</keyword>
<evidence type="ECO:0000256" key="3">
    <source>
        <dbReference type="ARBA" id="ARBA00022741"/>
    </source>
</evidence>
<dbReference type="PANTHER" id="PTHR42749">
    <property type="entry name" value="CELL SHAPE-DETERMINING PROTEIN MREB"/>
    <property type="match status" value="1"/>
</dbReference>
<protein>
    <submittedName>
        <fullName evidence="5">Rod shape-determining protein</fullName>
    </submittedName>
</protein>
<gene>
    <name evidence="5" type="ORF">GCM10010420_21100</name>
</gene>
<proteinExistence type="predicted"/>
<keyword evidence="6" id="KW-1185">Reference proteome</keyword>
<dbReference type="EMBL" id="BAAATJ010000007">
    <property type="protein sequence ID" value="GAA2395413.1"/>
    <property type="molecule type" value="Genomic_DNA"/>
</dbReference>
<dbReference type="InterPro" id="IPR043129">
    <property type="entry name" value="ATPase_NBD"/>
</dbReference>
<keyword evidence="3" id="KW-0547">Nucleotide-binding</keyword>
<dbReference type="Proteomes" id="UP001500058">
    <property type="component" value="Unassembled WGS sequence"/>
</dbReference>
<dbReference type="Pfam" id="PF06723">
    <property type="entry name" value="MreB_Mbl"/>
    <property type="match status" value="1"/>
</dbReference>
<evidence type="ECO:0000313" key="5">
    <source>
        <dbReference type="EMBL" id="GAA2395413.1"/>
    </source>
</evidence>
<dbReference type="InterPro" id="IPR056546">
    <property type="entry name" value="MreB_MamK-like"/>
</dbReference>
<dbReference type="PANTHER" id="PTHR42749:SF1">
    <property type="entry name" value="CELL SHAPE-DETERMINING PROTEIN MREB"/>
    <property type="match status" value="1"/>
</dbReference>
<reference evidence="5 6" key="1">
    <citation type="journal article" date="2019" name="Int. J. Syst. Evol. Microbiol.">
        <title>The Global Catalogue of Microorganisms (GCM) 10K type strain sequencing project: providing services to taxonomists for standard genome sequencing and annotation.</title>
        <authorList>
            <consortium name="The Broad Institute Genomics Platform"/>
            <consortium name="The Broad Institute Genome Sequencing Center for Infectious Disease"/>
            <person name="Wu L."/>
            <person name="Ma J."/>
        </authorList>
    </citation>
    <scope>NUCLEOTIDE SEQUENCE [LARGE SCALE GENOMIC DNA]</scope>
    <source>
        <strain evidence="5 6">JCM 6921</strain>
    </source>
</reference>
<accession>A0ABN3I6S9</accession>
<sequence length="257" mass="26228">MRRPFPGLAVDLGSARTRVWLPGRGLIVDAPTVVPPGSGCTHPVQRGSVVDAEGAARLLGRLPADHPALVGRRPVVVLTTPVLCDAGHRAAALAALEALRPRTVLTIDSVRAVALGTSADLSEPLLIVDVGAHLTEVALLVGGAVSAAHRTPLGTLDLGEITTAAALAGSVAETVAGMLCGDLAPWTLDALERGVLLSGGGALRPEIVHHLARRLRAPIQPAPAPHTAAVRGAAAALSAEEGHPALVPCRDRRDAPR</sequence>
<evidence type="ECO:0000256" key="2">
    <source>
        <dbReference type="ARBA" id="ARBA00022490"/>
    </source>
</evidence>
<keyword evidence="2" id="KW-0963">Cytoplasm</keyword>
<evidence type="ECO:0000313" key="6">
    <source>
        <dbReference type="Proteomes" id="UP001500058"/>
    </source>
</evidence>
<dbReference type="SUPFAM" id="SSF53067">
    <property type="entry name" value="Actin-like ATPase domain"/>
    <property type="match status" value="1"/>
</dbReference>